<organism evidence="1 2">
    <name type="scientific">Malikia granosa</name>
    <dbReference type="NCBI Taxonomy" id="263067"/>
    <lineage>
        <taxon>Bacteria</taxon>
        <taxon>Pseudomonadati</taxon>
        <taxon>Pseudomonadota</taxon>
        <taxon>Betaproteobacteria</taxon>
        <taxon>Burkholderiales</taxon>
        <taxon>Comamonadaceae</taxon>
        <taxon>Malikia</taxon>
    </lineage>
</organism>
<proteinExistence type="predicted"/>
<dbReference type="Proteomes" id="UP000238589">
    <property type="component" value="Unassembled WGS sequence"/>
</dbReference>
<accession>A0A2S9K0Q1</accession>
<evidence type="ECO:0000313" key="2">
    <source>
        <dbReference type="Proteomes" id="UP000238589"/>
    </source>
</evidence>
<dbReference type="AlphaFoldDB" id="A0A2S9K0Q1"/>
<reference evidence="1 2" key="1">
    <citation type="submission" date="2018-03" db="EMBL/GenBank/DDBJ databases">
        <title>Comparative genomics illustrates the genes involved in a hyperalkaliphilic mechanisms of Serpentinomonas isolated from highly-alkaline calcium-rich serpentinized springs.</title>
        <authorList>
            <person name="Suzuki S."/>
            <person name="Ishii S."/>
            <person name="Walworth N."/>
            <person name="Bird L."/>
            <person name="Kuenen J.G."/>
            <person name="Nealson K.H."/>
        </authorList>
    </citation>
    <scope>NUCLEOTIDE SEQUENCE [LARGE SCALE GENOMIC DNA]</scope>
    <source>
        <strain evidence="1 2">P1</strain>
    </source>
</reference>
<sequence length="138" mass="16059">MIDEKSIQNWYLGMRDSTDYLGIEQMQAGMAYSIWARQAFTGIWLPERQGFLITRYKIHPKPYLFVELHWDTGEAYGTAKPLRPLEICPMPLPPISAYHDEEQNAALCAWLDALEQRHPPLPGWDSLTERRQITTLQL</sequence>
<dbReference type="EMBL" id="PVLQ01000104">
    <property type="protein sequence ID" value="PRD64038.1"/>
    <property type="molecule type" value="Genomic_DNA"/>
</dbReference>
<evidence type="ECO:0000313" key="1">
    <source>
        <dbReference type="EMBL" id="PRD64038.1"/>
    </source>
</evidence>
<name>A0A2S9K0Q1_9BURK</name>
<gene>
    <name evidence="1" type="ORF">C6P64_16580</name>
</gene>
<protein>
    <submittedName>
        <fullName evidence="1">Uncharacterized protein</fullName>
    </submittedName>
</protein>
<keyword evidence="2" id="KW-1185">Reference proteome</keyword>
<comment type="caution">
    <text evidence="1">The sequence shown here is derived from an EMBL/GenBank/DDBJ whole genome shotgun (WGS) entry which is preliminary data.</text>
</comment>